<proteinExistence type="predicted"/>
<sequence length="138" mass="15618">MEAVLRGIRHKDPIEMLEGFVKEVLPAVLPEWVVGNIETYIQGKLLYPYTHMMMWETQAPLRTVAGPLLDAVELEIARTGMLVYGMNCRGMAQVRLADHPQFTYAVRVELAVIIQPLGHPPKHPLRIQAVVSLRQPLK</sequence>
<name>A0A1B2IE33_9CAUD</name>
<dbReference type="GeneID" id="29062038"/>
<dbReference type="EMBL" id="KX397369">
    <property type="protein sequence ID" value="ANZ49546.1"/>
    <property type="molecule type" value="Genomic_DNA"/>
</dbReference>
<accession>A0A1B2IE33</accession>
<organism evidence="1 2">
    <name type="scientific">Erwinia phage vB_EamM_Kwan</name>
    <dbReference type="NCBI Taxonomy" id="1883374"/>
    <lineage>
        <taxon>Viruses</taxon>
        <taxon>Duplodnaviria</taxon>
        <taxon>Heunggongvirae</taxon>
        <taxon>Uroviricota</taxon>
        <taxon>Caudoviricetes</taxon>
        <taxon>Chimalliviridae</taxon>
        <taxon>Wellingtonvirus</taxon>
        <taxon>Wellingtonvirus wellington</taxon>
    </lineage>
</organism>
<reference evidence="1 2" key="1">
    <citation type="submission" date="2016-06" db="EMBL/GenBank/DDBJ databases">
        <authorList>
            <person name="Kjaerup R.B."/>
            <person name="Dalgaard T.S."/>
            <person name="Juul-Madsen H.R."/>
        </authorList>
    </citation>
    <scope>NUCLEOTIDE SEQUENCE [LARGE SCALE GENOMIC DNA]</scope>
</reference>
<protein>
    <submittedName>
        <fullName evidence="1">Uncharacterized protein</fullName>
    </submittedName>
</protein>
<dbReference type="RefSeq" id="YP_009278799.1">
    <property type="nucleotide sequence ID" value="NC_031010.1"/>
</dbReference>
<evidence type="ECO:0000313" key="1">
    <source>
        <dbReference type="EMBL" id="ANZ49546.1"/>
    </source>
</evidence>
<evidence type="ECO:0000313" key="2">
    <source>
        <dbReference type="Proteomes" id="UP000202923"/>
    </source>
</evidence>
<dbReference type="Proteomes" id="UP000202923">
    <property type="component" value="Genome"/>
</dbReference>
<dbReference type="KEGG" id="vg:29062038"/>
<gene>
    <name evidence="1" type="ORF">KWAN_194</name>
</gene>